<comment type="similarity">
    <text evidence="2">Belongs to the binding-protein-dependent transport system permease family. CysTW subfamily.</text>
</comment>
<protein>
    <submittedName>
        <fullName evidence="10">Binding-protein-dependent transport system inner membrane component</fullName>
    </submittedName>
</protein>
<dbReference type="GO" id="GO:0055085">
    <property type="term" value="P:transmembrane transport"/>
    <property type="evidence" value="ECO:0007669"/>
    <property type="project" value="InterPro"/>
</dbReference>
<dbReference type="OrthoDB" id="9815445at2"/>
<dbReference type="Proteomes" id="UP000236743">
    <property type="component" value="Unassembled WGS sequence"/>
</dbReference>
<dbReference type="CDD" id="cd06261">
    <property type="entry name" value="TM_PBP2"/>
    <property type="match status" value="1"/>
</dbReference>
<evidence type="ECO:0000256" key="7">
    <source>
        <dbReference type="ARBA" id="ARBA00023136"/>
    </source>
</evidence>
<accession>A0A1H6D8I3</accession>
<name>A0A1H6D8I3_9HYPH</name>
<sequence>MKAFSAQRRETVTAWLLVAPFIALLLILLLVPFAAILLKSVSSSTAFGLPYLSGQETLSSIVPTLSNYALVLNDPHNREVIVRTLAISVVVATILAVVGIAVGYYMARRPRIAPALSAIVTYPSLAPAITIIFGILWFISSTGPINHLLFQTLEWINEPLELTGTFAAVVIGDLALFATISVRMTASLFEMVDVALEDASSSLGATERETFFNIVLPLVLPGVAAIWIFVFIRTMVAYVAALILGGGSKGVVVLPLEIFNRIQSLGISGTMAQICAFAVVLAVITLLGRFLYVLVVRRLFRGTLSVEAL</sequence>
<dbReference type="PROSITE" id="PS50928">
    <property type="entry name" value="ABC_TM1"/>
    <property type="match status" value="1"/>
</dbReference>
<keyword evidence="5 8" id="KW-0812">Transmembrane</keyword>
<evidence type="ECO:0000256" key="8">
    <source>
        <dbReference type="RuleBase" id="RU363032"/>
    </source>
</evidence>
<dbReference type="PANTHER" id="PTHR42929">
    <property type="entry name" value="INNER MEMBRANE ABC TRANSPORTER PERMEASE PROTEIN YDCU-RELATED-RELATED"/>
    <property type="match status" value="1"/>
</dbReference>
<comment type="subcellular location">
    <subcellularLocation>
        <location evidence="1 8">Cell membrane</location>
        <topology evidence="1 8">Multi-pass membrane protein</topology>
    </subcellularLocation>
</comment>
<evidence type="ECO:0000313" key="10">
    <source>
        <dbReference type="EMBL" id="SEG81438.1"/>
    </source>
</evidence>
<evidence type="ECO:0000259" key="9">
    <source>
        <dbReference type="PROSITE" id="PS50928"/>
    </source>
</evidence>
<evidence type="ECO:0000256" key="6">
    <source>
        <dbReference type="ARBA" id="ARBA00022989"/>
    </source>
</evidence>
<dbReference type="Pfam" id="PF00528">
    <property type="entry name" value="BPD_transp_1"/>
    <property type="match status" value="1"/>
</dbReference>
<feature type="transmembrane region" description="Helical" evidence="8">
    <location>
        <begin position="238"/>
        <end position="259"/>
    </location>
</feature>
<dbReference type="PANTHER" id="PTHR42929:SF1">
    <property type="entry name" value="INNER MEMBRANE ABC TRANSPORTER PERMEASE PROTEIN YDCU-RELATED"/>
    <property type="match status" value="1"/>
</dbReference>
<keyword evidence="7 8" id="KW-0472">Membrane</keyword>
<gene>
    <name evidence="10" type="ORF">SAMN04488115_11837</name>
</gene>
<dbReference type="GO" id="GO:0005886">
    <property type="term" value="C:plasma membrane"/>
    <property type="evidence" value="ECO:0007669"/>
    <property type="project" value="UniProtKB-SubCell"/>
</dbReference>
<dbReference type="RefSeq" id="WP_103875527.1">
    <property type="nucleotide sequence ID" value="NZ_FNUY01000018.1"/>
</dbReference>
<dbReference type="SUPFAM" id="SSF161098">
    <property type="entry name" value="MetI-like"/>
    <property type="match status" value="1"/>
</dbReference>
<evidence type="ECO:0000256" key="3">
    <source>
        <dbReference type="ARBA" id="ARBA00022448"/>
    </source>
</evidence>
<dbReference type="InterPro" id="IPR035906">
    <property type="entry name" value="MetI-like_sf"/>
</dbReference>
<feature type="transmembrane region" description="Helical" evidence="8">
    <location>
        <begin position="80"/>
        <end position="107"/>
    </location>
</feature>
<dbReference type="InterPro" id="IPR000515">
    <property type="entry name" value="MetI-like"/>
</dbReference>
<reference evidence="10 11" key="1">
    <citation type="submission" date="2016-10" db="EMBL/GenBank/DDBJ databases">
        <authorList>
            <person name="de Groot N.N."/>
        </authorList>
    </citation>
    <scope>NUCLEOTIDE SEQUENCE [LARGE SCALE GENOMIC DNA]</scope>
    <source>
        <strain evidence="10 11">DSM 26656</strain>
    </source>
</reference>
<evidence type="ECO:0000256" key="2">
    <source>
        <dbReference type="ARBA" id="ARBA00007069"/>
    </source>
</evidence>
<feature type="transmembrane region" description="Helical" evidence="8">
    <location>
        <begin position="211"/>
        <end position="232"/>
    </location>
</feature>
<evidence type="ECO:0000256" key="5">
    <source>
        <dbReference type="ARBA" id="ARBA00022692"/>
    </source>
</evidence>
<keyword evidence="6 8" id="KW-1133">Transmembrane helix</keyword>
<feature type="transmembrane region" description="Helical" evidence="8">
    <location>
        <begin position="160"/>
        <end position="182"/>
    </location>
</feature>
<feature type="transmembrane region" description="Helical" evidence="8">
    <location>
        <begin position="12"/>
        <end position="38"/>
    </location>
</feature>
<dbReference type="Gene3D" id="1.10.3720.10">
    <property type="entry name" value="MetI-like"/>
    <property type="match status" value="1"/>
</dbReference>
<keyword evidence="11" id="KW-1185">Reference proteome</keyword>
<keyword evidence="3 8" id="KW-0813">Transport</keyword>
<feature type="domain" description="ABC transmembrane type-1" evidence="9">
    <location>
        <begin position="81"/>
        <end position="292"/>
    </location>
</feature>
<organism evidence="10 11">
    <name type="scientific">Bosea lathyri</name>
    <dbReference type="NCBI Taxonomy" id="1036778"/>
    <lineage>
        <taxon>Bacteria</taxon>
        <taxon>Pseudomonadati</taxon>
        <taxon>Pseudomonadota</taxon>
        <taxon>Alphaproteobacteria</taxon>
        <taxon>Hyphomicrobiales</taxon>
        <taxon>Boseaceae</taxon>
        <taxon>Bosea</taxon>
    </lineage>
</organism>
<keyword evidence="4" id="KW-1003">Cell membrane</keyword>
<evidence type="ECO:0000313" key="11">
    <source>
        <dbReference type="Proteomes" id="UP000236743"/>
    </source>
</evidence>
<dbReference type="EMBL" id="FNUY01000018">
    <property type="protein sequence ID" value="SEG81438.1"/>
    <property type="molecule type" value="Genomic_DNA"/>
</dbReference>
<dbReference type="AlphaFoldDB" id="A0A1H6D8I3"/>
<proteinExistence type="inferred from homology"/>
<evidence type="ECO:0000256" key="1">
    <source>
        <dbReference type="ARBA" id="ARBA00004651"/>
    </source>
</evidence>
<feature type="transmembrane region" description="Helical" evidence="8">
    <location>
        <begin position="119"/>
        <end position="140"/>
    </location>
</feature>
<evidence type="ECO:0000256" key="4">
    <source>
        <dbReference type="ARBA" id="ARBA00022475"/>
    </source>
</evidence>
<feature type="transmembrane region" description="Helical" evidence="8">
    <location>
        <begin position="271"/>
        <end position="295"/>
    </location>
</feature>